<protein>
    <recommendedName>
        <fullName evidence="3">DUF1905 domain-containing protein</fullName>
    </recommendedName>
</protein>
<dbReference type="Proteomes" id="UP000176786">
    <property type="component" value="Unassembled WGS sequence"/>
</dbReference>
<proteinExistence type="predicted"/>
<sequence length="100" mass="11273">MIKNTYKLKAKVWVYSGMAGWYFLTLPEKQSREIKSLFGGEARGWGSLPVVVAIGKTSWKTSIFPDKKTACYLLPLKADVRKKEGISDGDILNFSLEIRT</sequence>
<dbReference type="InterPro" id="IPR015018">
    <property type="entry name" value="DUF1905"/>
</dbReference>
<dbReference type="InterPro" id="IPR037079">
    <property type="entry name" value="AF2212/PG0164-like_sf"/>
</dbReference>
<dbReference type="SUPFAM" id="SSF141694">
    <property type="entry name" value="AF2212/PG0164-like"/>
    <property type="match status" value="1"/>
</dbReference>
<dbReference type="STRING" id="1817832.A3J48_04205"/>
<organism evidence="1 2">
    <name type="scientific">Candidatus Doudnabacteria bacterium RIFCSPHIGHO2_02_FULL_46_11</name>
    <dbReference type="NCBI Taxonomy" id="1817832"/>
    <lineage>
        <taxon>Bacteria</taxon>
        <taxon>Candidatus Doudnaibacteriota</taxon>
    </lineage>
</organism>
<evidence type="ECO:0000313" key="1">
    <source>
        <dbReference type="EMBL" id="OGE84736.1"/>
    </source>
</evidence>
<accession>A0A1F5P4B6</accession>
<reference evidence="1 2" key="1">
    <citation type="journal article" date="2016" name="Nat. Commun.">
        <title>Thousands of microbial genomes shed light on interconnected biogeochemical processes in an aquifer system.</title>
        <authorList>
            <person name="Anantharaman K."/>
            <person name="Brown C.T."/>
            <person name="Hug L.A."/>
            <person name="Sharon I."/>
            <person name="Castelle C.J."/>
            <person name="Probst A.J."/>
            <person name="Thomas B.C."/>
            <person name="Singh A."/>
            <person name="Wilkins M.J."/>
            <person name="Karaoz U."/>
            <person name="Brodie E.L."/>
            <person name="Williams K.H."/>
            <person name="Hubbard S.S."/>
            <person name="Banfield J.F."/>
        </authorList>
    </citation>
    <scope>NUCLEOTIDE SEQUENCE [LARGE SCALE GENOMIC DNA]</scope>
</reference>
<comment type="caution">
    <text evidence="1">The sequence shown here is derived from an EMBL/GenBank/DDBJ whole genome shotgun (WGS) entry which is preliminary data.</text>
</comment>
<name>A0A1F5P4B6_9BACT</name>
<gene>
    <name evidence="1" type="ORF">A3J48_04205</name>
</gene>
<dbReference type="Pfam" id="PF08922">
    <property type="entry name" value="DUF1905"/>
    <property type="match status" value="1"/>
</dbReference>
<dbReference type="Gene3D" id="2.40.30.100">
    <property type="entry name" value="AF2212/PG0164-like"/>
    <property type="match status" value="1"/>
</dbReference>
<dbReference type="AlphaFoldDB" id="A0A1F5P4B6"/>
<evidence type="ECO:0008006" key="3">
    <source>
        <dbReference type="Google" id="ProtNLM"/>
    </source>
</evidence>
<dbReference type="EMBL" id="MFES01000036">
    <property type="protein sequence ID" value="OGE84736.1"/>
    <property type="molecule type" value="Genomic_DNA"/>
</dbReference>
<evidence type="ECO:0000313" key="2">
    <source>
        <dbReference type="Proteomes" id="UP000176786"/>
    </source>
</evidence>